<protein>
    <submittedName>
        <fullName evidence="2">Uncharacterized protein</fullName>
    </submittedName>
</protein>
<gene>
    <name evidence="2" type="ORF">TKK_007216</name>
</gene>
<sequence>MYLENCAVISLVLIALLFVNSVNSFSCYTCSSFENSECLTNPVQDKFITECNPTRIRAHRMNVKPSPSMTAPPSTLRVLVAATSKTIIPSLLQVA</sequence>
<reference evidence="2 3" key="1">
    <citation type="journal article" date="2024" name="bioRxiv">
        <title>A reference genome for Trichogramma kaykai: A tiny desert-dwelling parasitoid wasp with competing sex-ratio distorters.</title>
        <authorList>
            <person name="Culotta J."/>
            <person name="Lindsey A.R."/>
        </authorList>
    </citation>
    <scope>NUCLEOTIDE SEQUENCE [LARGE SCALE GENOMIC DNA]</scope>
    <source>
        <strain evidence="2 3">KSX58</strain>
    </source>
</reference>
<evidence type="ECO:0000256" key="1">
    <source>
        <dbReference type="SAM" id="SignalP"/>
    </source>
</evidence>
<name>A0ABD2X212_9HYME</name>
<feature type="signal peptide" evidence="1">
    <location>
        <begin position="1"/>
        <end position="24"/>
    </location>
</feature>
<dbReference type="Proteomes" id="UP001627154">
    <property type="component" value="Unassembled WGS sequence"/>
</dbReference>
<organism evidence="2 3">
    <name type="scientific">Trichogramma kaykai</name>
    <dbReference type="NCBI Taxonomy" id="54128"/>
    <lineage>
        <taxon>Eukaryota</taxon>
        <taxon>Metazoa</taxon>
        <taxon>Ecdysozoa</taxon>
        <taxon>Arthropoda</taxon>
        <taxon>Hexapoda</taxon>
        <taxon>Insecta</taxon>
        <taxon>Pterygota</taxon>
        <taxon>Neoptera</taxon>
        <taxon>Endopterygota</taxon>
        <taxon>Hymenoptera</taxon>
        <taxon>Apocrita</taxon>
        <taxon>Proctotrupomorpha</taxon>
        <taxon>Chalcidoidea</taxon>
        <taxon>Trichogrammatidae</taxon>
        <taxon>Trichogramma</taxon>
    </lineage>
</organism>
<evidence type="ECO:0000313" key="2">
    <source>
        <dbReference type="EMBL" id="KAL3399353.1"/>
    </source>
</evidence>
<dbReference type="AlphaFoldDB" id="A0ABD2X212"/>
<evidence type="ECO:0000313" key="3">
    <source>
        <dbReference type="Proteomes" id="UP001627154"/>
    </source>
</evidence>
<accession>A0ABD2X212</accession>
<keyword evidence="1" id="KW-0732">Signal</keyword>
<keyword evidence="3" id="KW-1185">Reference proteome</keyword>
<proteinExistence type="predicted"/>
<feature type="chain" id="PRO_5044753711" evidence="1">
    <location>
        <begin position="25"/>
        <end position="95"/>
    </location>
</feature>
<comment type="caution">
    <text evidence="2">The sequence shown here is derived from an EMBL/GenBank/DDBJ whole genome shotgun (WGS) entry which is preliminary data.</text>
</comment>
<dbReference type="EMBL" id="JBJJXI010000056">
    <property type="protein sequence ID" value="KAL3399353.1"/>
    <property type="molecule type" value="Genomic_DNA"/>
</dbReference>